<dbReference type="AlphaFoldDB" id="A0A8K0P2B4"/>
<proteinExistence type="inferred from homology"/>
<evidence type="ECO:0000256" key="6">
    <source>
        <dbReference type="ARBA" id="ARBA00022801"/>
    </source>
</evidence>
<protein>
    <recommendedName>
        <fullName evidence="8">DDE Tnp4 domain-containing protein</fullName>
    </recommendedName>
</protein>
<dbReference type="OrthoDB" id="2668416at2759"/>
<comment type="caution">
    <text evidence="9">The sequence shown here is derived from an EMBL/GenBank/DDBJ whole genome shotgun (WGS) entry which is preliminary data.</text>
</comment>
<dbReference type="InterPro" id="IPR027806">
    <property type="entry name" value="HARBI1_dom"/>
</dbReference>
<comment type="cofactor">
    <cofactor evidence="1">
        <name>a divalent metal cation</name>
        <dbReference type="ChEBI" id="CHEBI:60240"/>
    </cofactor>
</comment>
<dbReference type="GO" id="GO:0004518">
    <property type="term" value="F:nuclease activity"/>
    <property type="evidence" value="ECO:0007669"/>
    <property type="project" value="UniProtKB-KW"/>
</dbReference>
<dbReference type="EMBL" id="KZ308489">
    <property type="protein sequence ID" value="KAG8230452.1"/>
    <property type="molecule type" value="Genomic_DNA"/>
</dbReference>
<reference evidence="9" key="2">
    <citation type="submission" date="2017-10" db="EMBL/GenBank/DDBJ databases">
        <title>Ladona fulva Genome sequencing and assembly.</title>
        <authorList>
            <person name="Murali S."/>
            <person name="Richards S."/>
            <person name="Bandaranaike D."/>
            <person name="Bellair M."/>
            <person name="Blankenburg K."/>
            <person name="Chao H."/>
            <person name="Dinh H."/>
            <person name="Doddapaneni H."/>
            <person name="Dugan-Rocha S."/>
            <person name="Elkadiri S."/>
            <person name="Gnanaolivu R."/>
            <person name="Hernandez B."/>
            <person name="Skinner E."/>
            <person name="Javaid M."/>
            <person name="Lee S."/>
            <person name="Li M."/>
            <person name="Ming W."/>
            <person name="Munidasa M."/>
            <person name="Muniz J."/>
            <person name="Nguyen L."/>
            <person name="Hughes D."/>
            <person name="Osuji N."/>
            <person name="Pu L.-L."/>
            <person name="Puazo M."/>
            <person name="Qu C."/>
            <person name="Quiroz J."/>
            <person name="Raj R."/>
            <person name="Weissenberger G."/>
            <person name="Xin Y."/>
            <person name="Zou X."/>
            <person name="Han Y."/>
            <person name="Worley K."/>
            <person name="Muzny D."/>
            <person name="Gibbs R."/>
        </authorList>
    </citation>
    <scope>NUCLEOTIDE SEQUENCE</scope>
    <source>
        <strain evidence="9">Sampled in the wild</strain>
    </source>
</reference>
<keyword evidence="10" id="KW-1185">Reference proteome</keyword>
<dbReference type="GO" id="GO:0016787">
    <property type="term" value="F:hydrolase activity"/>
    <property type="evidence" value="ECO:0007669"/>
    <property type="project" value="UniProtKB-KW"/>
</dbReference>
<evidence type="ECO:0000259" key="8">
    <source>
        <dbReference type="Pfam" id="PF13359"/>
    </source>
</evidence>
<keyword evidence="4" id="KW-0540">Nuclease</keyword>
<evidence type="ECO:0000256" key="1">
    <source>
        <dbReference type="ARBA" id="ARBA00001968"/>
    </source>
</evidence>
<evidence type="ECO:0000256" key="2">
    <source>
        <dbReference type="ARBA" id="ARBA00004123"/>
    </source>
</evidence>
<dbReference type="Proteomes" id="UP000792457">
    <property type="component" value="Unassembled WGS sequence"/>
</dbReference>
<dbReference type="PANTHER" id="PTHR22930">
    <property type="match status" value="1"/>
</dbReference>
<keyword evidence="5" id="KW-0479">Metal-binding</keyword>
<evidence type="ECO:0000313" key="10">
    <source>
        <dbReference type="Proteomes" id="UP000792457"/>
    </source>
</evidence>
<dbReference type="InterPro" id="IPR045249">
    <property type="entry name" value="HARBI1-like"/>
</dbReference>
<organism evidence="9 10">
    <name type="scientific">Ladona fulva</name>
    <name type="common">Scarce chaser dragonfly</name>
    <name type="synonym">Libellula fulva</name>
    <dbReference type="NCBI Taxonomy" id="123851"/>
    <lineage>
        <taxon>Eukaryota</taxon>
        <taxon>Metazoa</taxon>
        <taxon>Ecdysozoa</taxon>
        <taxon>Arthropoda</taxon>
        <taxon>Hexapoda</taxon>
        <taxon>Insecta</taxon>
        <taxon>Pterygota</taxon>
        <taxon>Palaeoptera</taxon>
        <taxon>Odonata</taxon>
        <taxon>Epiprocta</taxon>
        <taxon>Anisoptera</taxon>
        <taxon>Libelluloidea</taxon>
        <taxon>Libellulidae</taxon>
        <taxon>Ladona</taxon>
    </lineage>
</organism>
<evidence type="ECO:0000313" key="9">
    <source>
        <dbReference type="EMBL" id="KAG8230452.1"/>
    </source>
</evidence>
<evidence type="ECO:0000256" key="5">
    <source>
        <dbReference type="ARBA" id="ARBA00022723"/>
    </source>
</evidence>
<comment type="similarity">
    <text evidence="3">Belongs to the HARBI1 family.</text>
</comment>
<gene>
    <name evidence="9" type="ORF">J437_LFUL009940</name>
</gene>
<name>A0A8K0P2B4_LADFU</name>
<dbReference type="GO" id="GO:0005634">
    <property type="term" value="C:nucleus"/>
    <property type="evidence" value="ECO:0007669"/>
    <property type="project" value="UniProtKB-SubCell"/>
</dbReference>
<evidence type="ECO:0000256" key="3">
    <source>
        <dbReference type="ARBA" id="ARBA00006958"/>
    </source>
</evidence>
<reference evidence="9" key="1">
    <citation type="submission" date="2013-04" db="EMBL/GenBank/DDBJ databases">
        <authorList>
            <person name="Qu J."/>
            <person name="Murali S.C."/>
            <person name="Bandaranaike D."/>
            <person name="Bellair M."/>
            <person name="Blankenburg K."/>
            <person name="Chao H."/>
            <person name="Dinh H."/>
            <person name="Doddapaneni H."/>
            <person name="Downs B."/>
            <person name="Dugan-Rocha S."/>
            <person name="Elkadiri S."/>
            <person name="Gnanaolivu R.D."/>
            <person name="Hernandez B."/>
            <person name="Javaid M."/>
            <person name="Jayaseelan J.C."/>
            <person name="Lee S."/>
            <person name="Li M."/>
            <person name="Ming W."/>
            <person name="Munidasa M."/>
            <person name="Muniz J."/>
            <person name="Nguyen L."/>
            <person name="Ongeri F."/>
            <person name="Osuji N."/>
            <person name="Pu L.-L."/>
            <person name="Puazo M."/>
            <person name="Qu C."/>
            <person name="Quiroz J."/>
            <person name="Raj R."/>
            <person name="Weissenberger G."/>
            <person name="Xin Y."/>
            <person name="Zou X."/>
            <person name="Han Y."/>
            <person name="Richards S."/>
            <person name="Worley K."/>
            <person name="Muzny D."/>
            <person name="Gibbs R."/>
        </authorList>
    </citation>
    <scope>NUCLEOTIDE SEQUENCE</scope>
    <source>
        <strain evidence="9">Sampled in the wild</strain>
    </source>
</reference>
<feature type="domain" description="DDE Tnp4" evidence="8">
    <location>
        <begin position="62"/>
        <end position="192"/>
    </location>
</feature>
<keyword evidence="6" id="KW-0378">Hydrolase</keyword>
<evidence type="ECO:0000256" key="4">
    <source>
        <dbReference type="ARBA" id="ARBA00022722"/>
    </source>
</evidence>
<dbReference type="Pfam" id="PF13359">
    <property type="entry name" value="DDE_Tnp_4"/>
    <property type="match status" value="1"/>
</dbReference>
<sequence length="207" mass="23724">MAQISRYLATGDNQQIIAFSFRMGSSTVSKIVKQVCLQIRNTLQPIYLPPPTRQMWKKVEEDFLAHWAVVDPHYKFMIVDIGSYGRHSESAILENSAFYREYIDGKSILPPKPLPGTGIPVPHVFVGDEGFALQTYLMRPYPKAGINTDPRKRRFNAQLSRARRVVENAFGILAMKWRIFLRSIEADVETADRKSSLLFAQLNYDEK</sequence>
<dbReference type="GO" id="GO:0046872">
    <property type="term" value="F:metal ion binding"/>
    <property type="evidence" value="ECO:0007669"/>
    <property type="project" value="UniProtKB-KW"/>
</dbReference>
<comment type="subcellular location">
    <subcellularLocation>
        <location evidence="2">Nucleus</location>
    </subcellularLocation>
</comment>
<accession>A0A8K0P2B4</accession>
<dbReference type="PANTHER" id="PTHR22930:SF269">
    <property type="entry name" value="NUCLEASE HARBI1-LIKE PROTEIN"/>
    <property type="match status" value="1"/>
</dbReference>
<evidence type="ECO:0000256" key="7">
    <source>
        <dbReference type="ARBA" id="ARBA00023242"/>
    </source>
</evidence>
<keyword evidence="7" id="KW-0539">Nucleus</keyword>